<dbReference type="OrthoDB" id="10331065at2759"/>
<reference evidence="2" key="1">
    <citation type="submission" date="2020-10" db="EMBL/GenBank/DDBJ databases">
        <authorList>
            <person name="Kusch S."/>
        </authorList>
    </citation>
    <scope>NUCLEOTIDE SEQUENCE</scope>
    <source>
        <strain evidence="2">SwB9</strain>
    </source>
</reference>
<dbReference type="EMBL" id="CAJHIA010000006">
    <property type="protein sequence ID" value="CAD6441629.1"/>
    <property type="molecule type" value="Genomic_DNA"/>
</dbReference>
<feature type="region of interest" description="Disordered" evidence="1">
    <location>
        <begin position="17"/>
        <end position="45"/>
    </location>
</feature>
<keyword evidence="3" id="KW-1185">Reference proteome</keyword>
<name>A0A8H2VNG9_9HELO</name>
<evidence type="ECO:0000313" key="2">
    <source>
        <dbReference type="EMBL" id="CAD6441629.1"/>
    </source>
</evidence>
<dbReference type="Proteomes" id="UP000624404">
    <property type="component" value="Unassembled WGS sequence"/>
</dbReference>
<proteinExistence type="predicted"/>
<comment type="caution">
    <text evidence="2">The sequence shown here is derived from an EMBL/GenBank/DDBJ whole genome shotgun (WGS) entry which is preliminary data.</text>
</comment>
<evidence type="ECO:0000256" key="1">
    <source>
        <dbReference type="SAM" id="MobiDB-lite"/>
    </source>
</evidence>
<dbReference type="AlphaFoldDB" id="A0A8H2VNG9"/>
<evidence type="ECO:0000313" key="3">
    <source>
        <dbReference type="Proteomes" id="UP000624404"/>
    </source>
</evidence>
<sequence length="58" mass="6636">MHNLHLLQGQALRLSPIPSPHANPYVSKLPVTPSYHQPSLPRQRYDNAKTMKRSIVHL</sequence>
<organism evidence="2 3">
    <name type="scientific">Sclerotinia trifoliorum</name>
    <dbReference type="NCBI Taxonomy" id="28548"/>
    <lineage>
        <taxon>Eukaryota</taxon>
        <taxon>Fungi</taxon>
        <taxon>Dikarya</taxon>
        <taxon>Ascomycota</taxon>
        <taxon>Pezizomycotina</taxon>
        <taxon>Leotiomycetes</taxon>
        <taxon>Helotiales</taxon>
        <taxon>Sclerotiniaceae</taxon>
        <taxon>Sclerotinia</taxon>
    </lineage>
</organism>
<accession>A0A8H2VNG9</accession>
<gene>
    <name evidence="2" type="ORF">SCLTRI_LOCUS1489</name>
</gene>
<protein>
    <submittedName>
        <fullName evidence="2">9db1db77-2b86-44fe-91f9-9951559c738b</fullName>
    </submittedName>
</protein>